<dbReference type="EMBL" id="RDQH01000331">
    <property type="protein sequence ID" value="RXH99195.1"/>
    <property type="molecule type" value="Genomic_DNA"/>
</dbReference>
<sequence length="115" mass="13211">MGEIRNTCQNHFVVKWNLLVGRHLVGGKNPTYDSGCSSKPKAWTTSLKSEAAYGKAPEEYGPRLNSRGCWSRSRRYNDRELNSVVKLLLWDRHRCHAVSFSVVSCCFKSRSDRFQ</sequence>
<evidence type="ECO:0000313" key="2">
    <source>
        <dbReference type="Proteomes" id="UP000290289"/>
    </source>
</evidence>
<evidence type="ECO:0000313" key="1">
    <source>
        <dbReference type="EMBL" id="RXH99195.1"/>
    </source>
</evidence>
<proteinExistence type="predicted"/>
<dbReference type="AlphaFoldDB" id="A0A498JVK2"/>
<name>A0A498JVK2_MALDO</name>
<gene>
    <name evidence="1" type="ORF">DVH24_011520</name>
</gene>
<organism evidence="1 2">
    <name type="scientific">Malus domestica</name>
    <name type="common">Apple</name>
    <name type="synonym">Pyrus malus</name>
    <dbReference type="NCBI Taxonomy" id="3750"/>
    <lineage>
        <taxon>Eukaryota</taxon>
        <taxon>Viridiplantae</taxon>
        <taxon>Streptophyta</taxon>
        <taxon>Embryophyta</taxon>
        <taxon>Tracheophyta</taxon>
        <taxon>Spermatophyta</taxon>
        <taxon>Magnoliopsida</taxon>
        <taxon>eudicotyledons</taxon>
        <taxon>Gunneridae</taxon>
        <taxon>Pentapetalae</taxon>
        <taxon>rosids</taxon>
        <taxon>fabids</taxon>
        <taxon>Rosales</taxon>
        <taxon>Rosaceae</taxon>
        <taxon>Amygdaloideae</taxon>
        <taxon>Maleae</taxon>
        <taxon>Malus</taxon>
    </lineage>
</organism>
<keyword evidence="2" id="KW-1185">Reference proteome</keyword>
<comment type="caution">
    <text evidence="1">The sequence shown here is derived from an EMBL/GenBank/DDBJ whole genome shotgun (WGS) entry which is preliminary data.</text>
</comment>
<protein>
    <submittedName>
        <fullName evidence="1">Uncharacterized protein</fullName>
    </submittedName>
</protein>
<accession>A0A498JVK2</accession>
<dbReference type="Proteomes" id="UP000290289">
    <property type="component" value="Chromosome 5"/>
</dbReference>
<reference evidence="1 2" key="1">
    <citation type="submission" date="2018-10" db="EMBL/GenBank/DDBJ databases">
        <title>A high-quality apple genome assembly.</title>
        <authorList>
            <person name="Hu J."/>
        </authorList>
    </citation>
    <scope>NUCLEOTIDE SEQUENCE [LARGE SCALE GENOMIC DNA]</scope>
    <source>
        <strain evidence="2">cv. HFTH1</strain>
        <tissue evidence="1">Young leaf</tissue>
    </source>
</reference>